<dbReference type="GeneID" id="100199858"/>
<dbReference type="RefSeq" id="XP_065673199.1">
    <property type="nucleotide sequence ID" value="XM_065817127.1"/>
</dbReference>
<dbReference type="InterPro" id="IPR021115">
    <property type="entry name" value="Pyridoxal-P_BS"/>
</dbReference>
<keyword evidence="3" id="KW-0210">Decarboxylase</keyword>
<dbReference type="RefSeq" id="XP_065673194.1">
    <property type="nucleotide sequence ID" value="XM_065817122.1"/>
</dbReference>
<evidence type="ECO:0000313" key="13">
    <source>
        <dbReference type="RefSeq" id="XP_065673198.1"/>
    </source>
</evidence>
<evidence type="ECO:0000313" key="10">
    <source>
        <dbReference type="RefSeq" id="XP_065673195.1"/>
    </source>
</evidence>
<dbReference type="SUPFAM" id="SSF53383">
    <property type="entry name" value="PLP-dependent transferases"/>
    <property type="match status" value="1"/>
</dbReference>
<accession>A0ABM4DFJ9</accession>
<dbReference type="InterPro" id="IPR015424">
    <property type="entry name" value="PyrdxlP-dep_Trfase"/>
</dbReference>
<dbReference type="RefSeq" id="XP_065673197.1">
    <property type="nucleotide sequence ID" value="XM_065817125.1"/>
</dbReference>
<evidence type="ECO:0000313" key="11">
    <source>
        <dbReference type="RefSeq" id="XP_065673196.1"/>
    </source>
</evidence>
<dbReference type="CDD" id="cd06450">
    <property type="entry name" value="DOPA_deC_like"/>
    <property type="match status" value="1"/>
</dbReference>
<dbReference type="Proteomes" id="UP001652625">
    <property type="component" value="Chromosome 14"/>
</dbReference>
<evidence type="ECO:0000256" key="4">
    <source>
        <dbReference type="ARBA" id="ARBA00022898"/>
    </source>
</evidence>
<dbReference type="InterPro" id="IPR015421">
    <property type="entry name" value="PyrdxlP-dep_Trfase_major"/>
</dbReference>
<keyword evidence="4 6" id="KW-0663">Pyridoxal phosphate</keyword>
<dbReference type="InterPro" id="IPR002129">
    <property type="entry name" value="PyrdxlP-dep_de-COase"/>
</dbReference>
<evidence type="ECO:0000256" key="1">
    <source>
        <dbReference type="ARBA" id="ARBA00001933"/>
    </source>
</evidence>
<organism evidence="7 12">
    <name type="scientific">Hydra vulgaris</name>
    <name type="common">Hydra</name>
    <name type="synonym">Hydra attenuata</name>
    <dbReference type="NCBI Taxonomy" id="6087"/>
    <lineage>
        <taxon>Eukaryota</taxon>
        <taxon>Metazoa</taxon>
        <taxon>Cnidaria</taxon>
        <taxon>Hydrozoa</taxon>
        <taxon>Hydroidolina</taxon>
        <taxon>Anthoathecata</taxon>
        <taxon>Aplanulata</taxon>
        <taxon>Hydridae</taxon>
        <taxon>Hydra</taxon>
    </lineage>
</organism>
<evidence type="ECO:0000313" key="14">
    <source>
        <dbReference type="RefSeq" id="XP_065673199.1"/>
    </source>
</evidence>
<keyword evidence="7" id="KW-1185">Reference proteome</keyword>
<dbReference type="Gene3D" id="3.40.640.10">
    <property type="entry name" value="Type I PLP-dependent aspartate aminotransferase-like (Major domain)"/>
    <property type="match status" value="1"/>
</dbReference>
<evidence type="ECO:0000256" key="5">
    <source>
        <dbReference type="ARBA" id="ARBA00023239"/>
    </source>
</evidence>
<dbReference type="RefSeq" id="XP_065673193.1">
    <property type="nucleotide sequence ID" value="XM_065817121.1"/>
</dbReference>
<sequence>MSAISSMKKNRYVDKIEAMLTLQKPKIAIDHREHVVAKKEKPVRKKILLKDYTYKDFFPYAADEKITEEVIVRVVSKLSDFIKSSNDRTSKVIHYIDPCQLQKEIDFNLKNEGENLQEILCITDKVLKYAVKTGHPRFFNQLFSGLDITCLMGQWISTTTNTLMFTYEVGPVYIMMEKYLLDKMKSIIGYSNGDAQMFPGGSISNMEAMSIAKYHFHPNLKEEGLYGGKQLVAFVSEEAHYSSDKAAATLGIGTNNLKKIKSDEKGKMVVKDLVEQIEASLLRGEEPFFVCATAGTTVLGAFDPINDIADICKKYRLWLHVDGAWGGGSLLSRKYKHLMAGVERADSVTWNPHKLMGCLFQCSILFTKKKDILASCNRESVDGASYLFQKDKRLYNAKEWDQGDKTIQCGRNVDVLKLWLMWKAKGDKGMEEQIDRVFNLSRYLADVIKKRENFKLIMEPQCTNVCFYYYPPSIKKMNDGPEKNAKLHSIAPIIKSRMTLEGTMLCGYQPLKEHVNFWRMTVINPAVTYDDMDFVVNEIERLGKDL</sequence>
<evidence type="ECO:0000313" key="12">
    <source>
        <dbReference type="RefSeq" id="XP_065673197.1"/>
    </source>
</evidence>
<evidence type="ECO:0000313" key="7">
    <source>
        <dbReference type="Proteomes" id="UP001652625"/>
    </source>
</evidence>
<dbReference type="RefSeq" id="XP_065673200.1">
    <property type="nucleotide sequence ID" value="XM_065817128.1"/>
</dbReference>
<comment type="cofactor">
    <cofactor evidence="1 6">
        <name>pyridoxal 5'-phosphate</name>
        <dbReference type="ChEBI" id="CHEBI:597326"/>
    </cofactor>
</comment>
<gene>
    <name evidence="8 9 10 11 12 13 14 15" type="primary">LOC100199858</name>
</gene>
<evidence type="ECO:0000256" key="2">
    <source>
        <dbReference type="ARBA" id="ARBA00009533"/>
    </source>
</evidence>
<evidence type="ECO:0000313" key="9">
    <source>
        <dbReference type="RefSeq" id="XP_065673194.1"/>
    </source>
</evidence>
<dbReference type="RefSeq" id="XP_065673195.1">
    <property type="nucleotide sequence ID" value="XM_065817123.1"/>
</dbReference>
<evidence type="ECO:0000313" key="8">
    <source>
        <dbReference type="RefSeq" id="XP_065673193.1"/>
    </source>
</evidence>
<proteinExistence type="inferred from homology"/>
<dbReference type="PANTHER" id="PTHR45677:SF8">
    <property type="entry name" value="CYSTEINE SULFINIC ACID DECARBOXYLASE"/>
    <property type="match status" value="1"/>
</dbReference>
<name>A0ABM4DFJ9_HYDVU</name>
<keyword evidence="5 6" id="KW-0456">Lyase</keyword>
<dbReference type="Gene3D" id="3.90.1150.170">
    <property type="match status" value="1"/>
</dbReference>
<evidence type="ECO:0000256" key="6">
    <source>
        <dbReference type="RuleBase" id="RU000382"/>
    </source>
</evidence>
<dbReference type="Pfam" id="PF00282">
    <property type="entry name" value="Pyridoxal_deC"/>
    <property type="match status" value="1"/>
</dbReference>
<dbReference type="RefSeq" id="XP_065673196.1">
    <property type="nucleotide sequence ID" value="XM_065817124.1"/>
</dbReference>
<dbReference type="PANTHER" id="PTHR45677">
    <property type="entry name" value="GLUTAMATE DECARBOXYLASE-RELATED"/>
    <property type="match status" value="1"/>
</dbReference>
<comment type="similarity">
    <text evidence="2 6">Belongs to the group II decarboxylase family.</text>
</comment>
<dbReference type="RefSeq" id="XP_065673198.1">
    <property type="nucleotide sequence ID" value="XM_065817126.1"/>
</dbReference>
<dbReference type="PROSITE" id="PS00392">
    <property type="entry name" value="DDC_GAD_HDC_YDC"/>
    <property type="match status" value="1"/>
</dbReference>
<protein>
    <submittedName>
        <fullName evidence="8 9">Cysteine sulfinic acid decarboxylase</fullName>
    </submittedName>
</protein>
<evidence type="ECO:0000313" key="15">
    <source>
        <dbReference type="RefSeq" id="XP_065673200.1"/>
    </source>
</evidence>
<reference evidence="8 9" key="1">
    <citation type="submission" date="2025-05" db="UniProtKB">
        <authorList>
            <consortium name="RefSeq"/>
        </authorList>
    </citation>
    <scope>IDENTIFICATION</scope>
</reference>
<evidence type="ECO:0000256" key="3">
    <source>
        <dbReference type="ARBA" id="ARBA00022793"/>
    </source>
</evidence>